<organism evidence="2 3">
    <name type="scientific">Chromohalobacter marismortui</name>
    <dbReference type="NCBI Taxonomy" id="42055"/>
    <lineage>
        <taxon>Bacteria</taxon>
        <taxon>Pseudomonadati</taxon>
        <taxon>Pseudomonadota</taxon>
        <taxon>Gammaproteobacteria</taxon>
        <taxon>Oceanospirillales</taxon>
        <taxon>Halomonadaceae</taxon>
        <taxon>Chromohalobacter</taxon>
    </lineage>
</organism>
<keyword evidence="3" id="KW-1185">Reference proteome</keyword>
<protein>
    <submittedName>
        <fullName evidence="2">Uncharacterized protein</fullName>
    </submittedName>
</protein>
<evidence type="ECO:0000313" key="2">
    <source>
        <dbReference type="EMBL" id="TDU18074.1"/>
    </source>
</evidence>
<proteinExistence type="predicted"/>
<name>A0A4R7NCF7_9GAMM</name>
<evidence type="ECO:0000256" key="1">
    <source>
        <dbReference type="SAM" id="MobiDB-lite"/>
    </source>
</evidence>
<gene>
    <name evidence="2" type="ORF">C8E00_1142</name>
</gene>
<sequence length="51" mass="5943">MRPPDPPREPDQEPTDEREPLERLRGSVEELIEPFEPVGEDDWDALRDSCP</sequence>
<dbReference type="AlphaFoldDB" id="A0A4R7NCF7"/>
<dbReference type="RefSeq" id="WP_166638351.1">
    <property type="nucleotide sequence ID" value="NZ_SOBR01000014.1"/>
</dbReference>
<dbReference type="EMBL" id="SOBR01000014">
    <property type="protein sequence ID" value="TDU18074.1"/>
    <property type="molecule type" value="Genomic_DNA"/>
</dbReference>
<evidence type="ECO:0000313" key="3">
    <source>
        <dbReference type="Proteomes" id="UP000295380"/>
    </source>
</evidence>
<reference evidence="2 3" key="1">
    <citation type="submission" date="2019-03" db="EMBL/GenBank/DDBJ databases">
        <title>Genomic Encyclopedia of Type Strains, Phase IV (KMG-IV): sequencing the most valuable type-strain genomes for metagenomic binning, comparative biology and taxonomic classification.</title>
        <authorList>
            <person name="Goeker M."/>
        </authorList>
    </citation>
    <scope>NUCLEOTIDE SEQUENCE [LARGE SCALE GENOMIC DNA]</scope>
    <source>
        <strain evidence="2 3">DSM 6770</strain>
    </source>
</reference>
<comment type="caution">
    <text evidence="2">The sequence shown here is derived from an EMBL/GenBank/DDBJ whole genome shotgun (WGS) entry which is preliminary data.</text>
</comment>
<accession>A0A4R7NCF7</accession>
<dbReference type="Proteomes" id="UP000295380">
    <property type="component" value="Unassembled WGS sequence"/>
</dbReference>
<feature type="region of interest" description="Disordered" evidence="1">
    <location>
        <begin position="1"/>
        <end position="23"/>
    </location>
</feature>